<accession>A0A1M6VMJ5</accession>
<dbReference type="Gene3D" id="3.20.20.370">
    <property type="entry name" value="Glycoside hydrolase/deacetylase"/>
    <property type="match status" value="1"/>
</dbReference>
<organism evidence="6 7">
    <name type="scientific">Clostridium cavendishii DSM 21758</name>
    <dbReference type="NCBI Taxonomy" id="1121302"/>
    <lineage>
        <taxon>Bacteria</taxon>
        <taxon>Bacillati</taxon>
        <taxon>Bacillota</taxon>
        <taxon>Clostridia</taxon>
        <taxon>Eubacteriales</taxon>
        <taxon>Clostridiaceae</taxon>
        <taxon>Clostridium</taxon>
    </lineage>
</organism>
<keyword evidence="7" id="KW-1185">Reference proteome</keyword>
<evidence type="ECO:0000313" key="7">
    <source>
        <dbReference type="Proteomes" id="UP000184310"/>
    </source>
</evidence>
<proteinExistence type="predicted"/>
<sequence>MRLIINADDYALTKGVSEGIIQGIKTGVITDATAMANMEYFTESIEVAKRVGISKMGIHFTLTAGKPVSQCEQMNTIVNEEGCFYKLNEITPENIDCKQIEKELRAQLDMFLKTGMTLNHIDSHHHIYGFNDELFEIVANLAKEYNVPMRCPFDKHRELLKRIGVKTTDKFIKDFYGEDISEEMLINLLENNKDFKGSIEIMVHPAIVDNEILQKSSYNKVREKELSILTSKRVLKYIKDNNIELISYSDL</sequence>
<dbReference type="PANTHER" id="PTHR31609:SF1">
    <property type="entry name" value="CARBOHYDRATE DEACETYLASE"/>
    <property type="match status" value="1"/>
</dbReference>
<dbReference type="EMBL" id="FQZB01000032">
    <property type="protein sequence ID" value="SHK82720.1"/>
    <property type="molecule type" value="Genomic_DNA"/>
</dbReference>
<evidence type="ECO:0000256" key="1">
    <source>
        <dbReference type="ARBA" id="ARBA00001946"/>
    </source>
</evidence>
<evidence type="ECO:0000313" key="6">
    <source>
        <dbReference type="EMBL" id="SHK82720.1"/>
    </source>
</evidence>
<dbReference type="GO" id="GO:0046872">
    <property type="term" value="F:metal ion binding"/>
    <property type="evidence" value="ECO:0007669"/>
    <property type="project" value="UniProtKB-KW"/>
</dbReference>
<dbReference type="AlphaFoldDB" id="A0A1M6VMJ5"/>
<reference evidence="6 7" key="1">
    <citation type="submission" date="2016-11" db="EMBL/GenBank/DDBJ databases">
        <authorList>
            <person name="Jaros S."/>
            <person name="Januszkiewicz K."/>
            <person name="Wedrychowicz H."/>
        </authorList>
    </citation>
    <scope>NUCLEOTIDE SEQUENCE [LARGE SCALE GENOMIC DNA]</scope>
    <source>
        <strain evidence="6 7">DSM 21758</strain>
    </source>
</reference>
<keyword evidence="4" id="KW-0460">Magnesium</keyword>
<dbReference type="GO" id="GO:0016811">
    <property type="term" value="F:hydrolase activity, acting on carbon-nitrogen (but not peptide) bonds, in linear amides"/>
    <property type="evidence" value="ECO:0007669"/>
    <property type="project" value="InterPro"/>
</dbReference>
<dbReference type="GO" id="GO:0000272">
    <property type="term" value="P:polysaccharide catabolic process"/>
    <property type="evidence" value="ECO:0007669"/>
    <property type="project" value="InterPro"/>
</dbReference>
<evidence type="ECO:0000256" key="3">
    <source>
        <dbReference type="ARBA" id="ARBA00022801"/>
    </source>
</evidence>
<dbReference type="RefSeq" id="WP_072993862.1">
    <property type="nucleotide sequence ID" value="NZ_FQZB01000032.1"/>
</dbReference>
<dbReference type="InterPro" id="IPR006879">
    <property type="entry name" value="YdjC-like"/>
</dbReference>
<dbReference type="InterPro" id="IPR022948">
    <property type="entry name" value="COD_ChbG_bac"/>
</dbReference>
<gene>
    <name evidence="6" type="ORF">SAMN02745163_04531</name>
</gene>
<keyword evidence="2" id="KW-0479">Metal-binding</keyword>
<dbReference type="OrthoDB" id="9774177at2"/>
<dbReference type="Pfam" id="PF04794">
    <property type="entry name" value="YdjC"/>
    <property type="match status" value="1"/>
</dbReference>
<dbReference type="SUPFAM" id="SSF88713">
    <property type="entry name" value="Glycoside hydrolase/deacetylase"/>
    <property type="match status" value="1"/>
</dbReference>
<dbReference type="InterPro" id="IPR011330">
    <property type="entry name" value="Glyco_hydro/deAcase_b/a-brl"/>
</dbReference>
<dbReference type="CDD" id="cd10803">
    <property type="entry name" value="YdjC_EF3048_like"/>
    <property type="match status" value="1"/>
</dbReference>
<dbReference type="Proteomes" id="UP000184310">
    <property type="component" value="Unassembled WGS sequence"/>
</dbReference>
<dbReference type="STRING" id="1121302.SAMN02745163_04531"/>
<name>A0A1M6VMJ5_9CLOT</name>
<protein>
    <recommendedName>
        <fullName evidence="8">Carbohydrate deacetylase</fullName>
    </recommendedName>
</protein>
<dbReference type="PANTHER" id="PTHR31609">
    <property type="entry name" value="YDJC DEACETYLASE FAMILY MEMBER"/>
    <property type="match status" value="1"/>
</dbReference>
<evidence type="ECO:0008006" key="8">
    <source>
        <dbReference type="Google" id="ProtNLM"/>
    </source>
</evidence>
<evidence type="ECO:0000256" key="4">
    <source>
        <dbReference type="ARBA" id="ARBA00022842"/>
    </source>
</evidence>
<comment type="cofactor">
    <cofactor evidence="1">
        <name>Mg(2+)</name>
        <dbReference type="ChEBI" id="CHEBI:18420"/>
    </cofactor>
</comment>
<keyword evidence="3" id="KW-0378">Hydrolase</keyword>
<evidence type="ECO:0000256" key="2">
    <source>
        <dbReference type="ARBA" id="ARBA00022723"/>
    </source>
</evidence>
<keyword evidence="5" id="KW-0119">Carbohydrate metabolism</keyword>
<evidence type="ECO:0000256" key="5">
    <source>
        <dbReference type="ARBA" id="ARBA00023277"/>
    </source>
</evidence>
<dbReference type="GO" id="GO:0019213">
    <property type="term" value="F:deacetylase activity"/>
    <property type="evidence" value="ECO:0007669"/>
    <property type="project" value="TreeGrafter"/>
</dbReference>
<dbReference type="NCBIfam" id="NF002559">
    <property type="entry name" value="PRK02134.1"/>
    <property type="match status" value="1"/>
</dbReference>